<sequence length="67" mass="7867">METGLVIGYLKQYPEICSKCRDLTEYQLADYLVALLVESEPDLFVRQELLRLSLARVDWAYVKNWVV</sequence>
<keyword evidence="2" id="KW-1185">Reference proteome</keyword>
<dbReference type="EMBL" id="JAQMUH010000064">
    <property type="protein sequence ID" value="MDB9538987.1"/>
    <property type="molecule type" value="Genomic_DNA"/>
</dbReference>
<proteinExistence type="predicted"/>
<name>A0ABT5AQK2_9CYAN</name>
<comment type="caution">
    <text evidence="1">The sequence shown here is derived from an EMBL/GenBank/DDBJ whole genome shotgun (WGS) entry which is preliminary data.</text>
</comment>
<protein>
    <submittedName>
        <fullName evidence="1">Uncharacterized protein</fullName>
    </submittedName>
</protein>
<organism evidence="1 2">
    <name type="scientific">Anabaenopsis arnoldii</name>
    <dbReference type="NCBI Taxonomy" id="2152938"/>
    <lineage>
        <taxon>Bacteria</taxon>
        <taxon>Bacillati</taxon>
        <taxon>Cyanobacteriota</taxon>
        <taxon>Cyanophyceae</taxon>
        <taxon>Nostocales</taxon>
        <taxon>Nodulariaceae</taxon>
        <taxon>Anabaenopsis</taxon>
    </lineage>
</organism>
<reference evidence="1 2" key="1">
    <citation type="submission" date="2023-01" db="EMBL/GenBank/DDBJ databases">
        <title>Genomes from the Australian National Cyanobacteria Reference Collection.</title>
        <authorList>
            <person name="Willis A."/>
            <person name="Lee E.M.F."/>
        </authorList>
    </citation>
    <scope>NUCLEOTIDE SEQUENCE [LARGE SCALE GENOMIC DNA]</scope>
    <source>
        <strain evidence="1 2">CS-1033</strain>
    </source>
</reference>
<gene>
    <name evidence="1" type="ORF">PN457_04810</name>
</gene>
<evidence type="ECO:0000313" key="1">
    <source>
        <dbReference type="EMBL" id="MDB9538987.1"/>
    </source>
</evidence>
<dbReference type="RefSeq" id="WP_271731695.1">
    <property type="nucleotide sequence ID" value="NZ_JANQDP010000064.1"/>
</dbReference>
<evidence type="ECO:0000313" key="2">
    <source>
        <dbReference type="Proteomes" id="UP001212499"/>
    </source>
</evidence>
<accession>A0ABT5AQK2</accession>
<dbReference type="Proteomes" id="UP001212499">
    <property type="component" value="Unassembled WGS sequence"/>
</dbReference>